<feature type="transmembrane region" description="Helical" evidence="7">
    <location>
        <begin position="244"/>
        <end position="270"/>
    </location>
</feature>
<comment type="subcellular location">
    <subcellularLocation>
        <location evidence="1">Cell membrane</location>
        <topology evidence="1">Multi-pass membrane protein</topology>
    </subcellularLocation>
</comment>
<dbReference type="PANTHER" id="PTHR43045:SF1">
    <property type="entry name" value="SHIKIMATE TRANSPORTER"/>
    <property type="match status" value="1"/>
</dbReference>
<dbReference type="AlphaFoldDB" id="A0A917FPA6"/>
<feature type="transmembrane region" description="Helical" evidence="7">
    <location>
        <begin position="91"/>
        <end position="112"/>
    </location>
</feature>
<feature type="transmembrane region" description="Helical" evidence="7">
    <location>
        <begin position="118"/>
        <end position="143"/>
    </location>
</feature>
<feature type="transmembrane region" description="Helical" evidence="7">
    <location>
        <begin position="307"/>
        <end position="327"/>
    </location>
</feature>
<dbReference type="RefSeq" id="WP_229745742.1">
    <property type="nucleotide sequence ID" value="NZ_BMCU01000001.1"/>
</dbReference>
<dbReference type="InterPro" id="IPR011701">
    <property type="entry name" value="MFS"/>
</dbReference>
<dbReference type="InterPro" id="IPR020846">
    <property type="entry name" value="MFS_dom"/>
</dbReference>
<keyword evidence="2" id="KW-0813">Transport</keyword>
<accession>A0A917FPA6</accession>
<dbReference type="Pfam" id="PF07690">
    <property type="entry name" value="MFS_1"/>
    <property type="match status" value="1"/>
</dbReference>
<feature type="transmembrane region" description="Helical" evidence="7">
    <location>
        <begin position="333"/>
        <end position="353"/>
    </location>
</feature>
<feature type="transmembrane region" description="Helical" evidence="7">
    <location>
        <begin position="56"/>
        <end position="79"/>
    </location>
</feature>
<evidence type="ECO:0000259" key="8">
    <source>
        <dbReference type="PROSITE" id="PS50850"/>
    </source>
</evidence>
<proteinExistence type="predicted"/>
<evidence type="ECO:0000256" key="7">
    <source>
        <dbReference type="SAM" id="Phobius"/>
    </source>
</evidence>
<dbReference type="PROSITE" id="PS50850">
    <property type="entry name" value="MFS"/>
    <property type="match status" value="1"/>
</dbReference>
<feature type="transmembrane region" description="Helical" evidence="7">
    <location>
        <begin position="402"/>
        <end position="421"/>
    </location>
</feature>
<dbReference type="InterPro" id="IPR036259">
    <property type="entry name" value="MFS_trans_sf"/>
</dbReference>
<dbReference type="GO" id="GO:0005886">
    <property type="term" value="C:plasma membrane"/>
    <property type="evidence" value="ECO:0007669"/>
    <property type="project" value="UniProtKB-SubCell"/>
</dbReference>
<feature type="domain" description="Major facilitator superfamily (MFS) profile" evidence="8">
    <location>
        <begin position="18"/>
        <end position="428"/>
    </location>
</feature>
<sequence length="444" mass="46792">MNQNPPVVAKDPKMVRRAAASSFIGSVIEYYDFFVYATCAAVVFKDVFFTNMTPLLGTLASLSTFAAGYLARPFGGVVFGHFGDRLGRKKMLVLTMMIMGIASTLVGVLPSYETAGFLAPILLVLLRVVQGVALGGEWGGAVLMTAEHADSRRGFWASFTNAGAPTGTLTSTLVITATIAAVGNDAFVDWGWRIPFLLSLLLLVVGLVIRAKVEESPEFVVAEDRVTNKEIPLVRILKSQPKTLVYSVGVGLGAFIFQGALTTYCIAYGVQIGVPRQSILNALTISSFFSVFGIIGWSALSDKIGRMPMVIAGSVGIALWGFALFPLIGTQSFPMIVLALVVGQAVIHPMVYGPLAGLYTELFDTEYRYTGASLGYQIAGIGAGISPVLFAAMMSANGGTSTVSLSIVIAAVAALSIVCIVKLGETKDRALSTVVATDSAAVHS</sequence>
<dbReference type="EMBL" id="BMCU01000001">
    <property type="protein sequence ID" value="GGF94407.1"/>
    <property type="molecule type" value="Genomic_DNA"/>
</dbReference>
<feature type="transmembrane region" description="Helical" evidence="7">
    <location>
        <begin position="155"/>
        <end position="180"/>
    </location>
</feature>
<gene>
    <name evidence="9" type="ORF">GCM10007304_05270</name>
</gene>
<evidence type="ECO:0000256" key="4">
    <source>
        <dbReference type="ARBA" id="ARBA00022692"/>
    </source>
</evidence>
<evidence type="ECO:0000256" key="3">
    <source>
        <dbReference type="ARBA" id="ARBA00022475"/>
    </source>
</evidence>
<evidence type="ECO:0000313" key="10">
    <source>
        <dbReference type="Proteomes" id="UP000654257"/>
    </source>
</evidence>
<evidence type="ECO:0000313" key="9">
    <source>
        <dbReference type="EMBL" id="GGF94407.1"/>
    </source>
</evidence>
<dbReference type="SUPFAM" id="SSF103473">
    <property type="entry name" value="MFS general substrate transporter"/>
    <property type="match status" value="1"/>
</dbReference>
<feature type="transmembrane region" description="Helical" evidence="7">
    <location>
        <begin position="192"/>
        <end position="209"/>
    </location>
</feature>
<comment type="caution">
    <text evidence="9">The sequence shown here is derived from an EMBL/GenBank/DDBJ whole genome shotgun (WGS) entry which is preliminary data.</text>
</comment>
<evidence type="ECO:0000256" key="6">
    <source>
        <dbReference type="ARBA" id="ARBA00023136"/>
    </source>
</evidence>
<keyword evidence="10" id="KW-1185">Reference proteome</keyword>
<dbReference type="CDD" id="cd17369">
    <property type="entry name" value="MFS_ShiA_like"/>
    <property type="match status" value="1"/>
</dbReference>
<evidence type="ECO:0000256" key="5">
    <source>
        <dbReference type="ARBA" id="ARBA00022989"/>
    </source>
</evidence>
<dbReference type="Gene3D" id="1.20.1250.20">
    <property type="entry name" value="MFS general substrate transporter like domains"/>
    <property type="match status" value="1"/>
</dbReference>
<protein>
    <submittedName>
        <fullName evidence="9">MFS transporter</fullName>
    </submittedName>
</protein>
<dbReference type="Proteomes" id="UP000654257">
    <property type="component" value="Unassembled WGS sequence"/>
</dbReference>
<keyword evidence="5 7" id="KW-1133">Transmembrane helix</keyword>
<keyword evidence="4 7" id="KW-0812">Transmembrane</keyword>
<dbReference type="GO" id="GO:0022857">
    <property type="term" value="F:transmembrane transporter activity"/>
    <property type="evidence" value="ECO:0007669"/>
    <property type="project" value="InterPro"/>
</dbReference>
<organism evidence="9 10">
    <name type="scientific">Rhodococcoides trifolii</name>
    <dbReference type="NCBI Taxonomy" id="908250"/>
    <lineage>
        <taxon>Bacteria</taxon>
        <taxon>Bacillati</taxon>
        <taxon>Actinomycetota</taxon>
        <taxon>Actinomycetes</taxon>
        <taxon>Mycobacteriales</taxon>
        <taxon>Nocardiaceae</taxon>
        <taxon>Rhodococcoides</taxon>
    </lineage>
</organism>
<feature type="transmembrane region" description="Helical" evidence="7">
    <location>
        <begin position="282"/>
        <end position="300"/>
    </location>
</feature>
<dbReference type="PANTHER" id="PTHR43045">
    <property type="entry name" value="SHIKIMATE TRANSPORTER"/>
    <property type="match status" value="1"/>
</dbReference>
<keyword evidence="3" id="KW-1003">Cell membrane</keyword>
<feature type="transmembrane region" description="Helical" evidence="7">
    <location>
        <begin position="374"/>
        <end position="396"/>
    </location>
</feature>
<name>A0A917FPA6_9NOCA</name>
<feature type="transmembrane region" description="Helical" evidence="7">
    <location>
        <begin position="20"/>
        <end position="44"/>
    </location>
</feature>
<evidence type="ECO:0000256" key="2">
    <source>
        <dbReference type="ARBA" id="ARBA00022448"/>
    </source>
</evidence>
<reference evidence="9" key="2">
    <citation type="submission" date="2020-09" db="EMBL/GenBank/DDBJ databases">
        <authorList>
            <person name="Sun Q."/>
            <person name="Sedlacek I."/>
        </authorList>
    </citation>
    <scope>NUCLEOTIDE SEQUENCE</scope>
    <source>
        <strain evidence="9">CCM 7905</strain>
    </source>
</reference>
<reference evidence="9" key="1">
    <citation type="journal article" date="2014" name="Int. J. Syst. Evol. Microbiol.">
        <title>Complete genome sequence of Corynebacterium casei LMG S-19264T (=DSM 44701T), isolated from a smear-ripened cheese.</title>
        <authorList>
            <consortium name="US DOE Joint Genome Institute (JGI-PGF)"/>
            <person name="Walter F."/>
            <person name="Albersmeier A."/>
            <person name="Kalinowski J."/>
            <person name="Ruckert C."/>
        </authorList>
    </citation>
    <scope>NUCLEOTIDE SEQUENCE</scope>
    <source>
        <strain evidence="9">CCM 7905</strain>
    </source>
</reference>
<evidence type="ECO:0000256" key="1">
    <source>
        <dbReference type="ARBA" id="ARBA00004651"/>
    </source>
</evidence>
<keyword evidence="6 7" id="KW-0472">Membrane</keyword>